<accession>A0A067QU68</accession>
<name>A0A067QU68_ZOONE</name>
<feature type="signal peptide" evidence="3">
    <location>
        <begin position="1"/>
        <end position="16"/>
    </location>
</feature>
<evidence type="ECO:0000313" key="4">
    <source>
        <dbReference type="EMBL" id="KDR13554.1"/>
    </source>
</evidence>
<dbReference type="OMA" id="FAMAYPA"/>
<dbReference type="Pfam" id="PF00379">
    <property type="entry name" value="Chitin_bind_4"/>
    <property type="match status" value="1"/>
</dbReference>
<dbReference type="AlphaFoldDB" id="A0A067QU68"/>
<dbReference type="PANTHER" id="PTHR12236">
    <property type="entry name" value="STRUCTURAL CONTITUENT OF CUTICLE"/>
    <property type="match status" value="1"/>
</dbReference>
<sequence>LQVVTLLSFLVATARGGYPSLAYPVTHYVPEYPDAYPQYSFGYSVQDALTGDSKTQHETREGGVVKGSYSLVEPDGTIRTVEYTADPVHGFNAVVHRQP</sequence>
<dbReference type="PROSITE" id="PS51155">
    <property type="entry name" value="CHIT_BIND_RR_2"/>
    <property type="match status" value="1"/>
</dbReference>
<keyword evidence="5" id="KW-1185">Reference proteome</keyword>
<evidence type="ECO:0000256" key="2">
    <source>
        <dbReference type="PROSITE-ProRule" id="PRU00497"/>
    </source>
</evidence>
<proteinExistence type="predicted"/>
<dbReference type="InterPro" id="IPR051217">
    <property type="entry name" value="Insect_Cuticle_Struc_Prot"/>
</dbReference>
<dbReference type="InterPro" id="IPR000618">
    <property type="entry name" value="Insect_cuticle"/>
</dbReference>
<reference evidence="4 5" key="1">
    <citation type="journal article" date="2014" name="Nat. Commun.">
        <title>Molecular traces of alternative social organization in a termite genome.</title>
        <authorList>
            <person name="Terrapon N."/>
            <person name="Li C."/>
            <person name="Robertson H.M."/>
            <person name="Ji L."/>
            <person name="Meng X."/>
            <person name="Booth W."/>
            <person name="Chen Z."/>
            <person name="Childers C.P."/>
            <person name="Glastad K.M."/>
            <person name="Gokhale K."/>
            <person name="Gowin J."/>
            <person name="Gronenberg W."/>
            <person name="Hermansen R.A."/>
            <person name="Hu H."/>
            <person name="Hunt B.G."/>
            <person name="Huylmans A.K."/>
            <person name="Khalil S.M."/>
            <person name="Mitchell R.D."/>
            <person name="Munoz-Torres M.C."/>
            <person name="Mustard J.A."/>
            <person name="Pan H."/>
            <person name="Reese J.T."/>
            <person name="Scharf M.E."/>
            <person name="Sun F."/>
            <person name="Vogel H."/>
            <person name="Xiao J."/>
            <person name="Yang W."/>
            <person name="Yang Z."/>
            <person name="Yang Z."/>
            <person name="Zhou J."/>
            <person name="Zhu J."/>
            <person name="Brent C.S."/>
            <person name="Elsik C.G."/>
            <person name="Goodisman M.A."/>
            <person name="Liberles D.A."/>
            <person name="Roe R.M."/>
            <person name="Vargo E.L."/>
            <person name="Vilcinskas A."/>
            <person name="Wang J."/>
            <person name="Bornberg-Bauer E."/>
            <person name="Korb J."/>
            <person name="Zhang G."/>
            <person name="Liebig J."/>
        </authorList>
    </citation>
    <scope>NUCLEOTIDE SEQUENCE [LARGE SCALE GENOMIC DNA]</scope>
    <source>
        <tissue evidence="4">Whole organism</tissue>
    </source>
</reference>
<organism evidence="4 5">
    <name type="scientific">Zootermopsis nevadensis</name>
    <name type="common">Dampwood termite</name>
    <dbReference type="NCBI Taxonomy" id="136037"/>
    <lineage>
        <taxon>Eukaryota</taxon>
        <taxon>Metazoa</taxon>
        <taxon>Ecdysozoa</taxon>
        <taxon>Arthropoda</taxon>
        <taxon>Hexapoda</taxon>
        <taxon>Insecta</taxon>
        <taxon>Pterygota</taxon>
        <taxon>Neoptera</taxon>
        <taxon>Polyneoptera</taxon>
        <taxon>Dictyoptera</taxon>
        <taxon>Blattodea</taxon>
        <taxon>Blattoidea</taxon>
        <taxon>Termitoidae</taxon>
        <taxon>Termopsidae</taxon>
        <taxon>Zootermopsis</taxon>
    </lineage>
</organism>
<dbReference type="GO" id="GO:0005615">
    <property type="term" value="C:extracellular space"/>
    <property type="evidence" value="ECO:0007669"/>
    <property type="project" value="TreeGrafter"/>
</dbReference>
<evidence type="ECO:0008006" key="6">
    <source>
        <dbReference type="Google" id="ProtNLM"/>
    </source>
</evidence>
<feature type="non-terminal residue" evidence="4">
    <location>
        <position position="99"/>
    </location>
</feature>
<evidence type="ECO:0000256" key="3">
    <source>
        <dbReference type="SAM" id="SignalP"/>
    </source>
</evidence>
<dbReference type="GO" id="GO:0031012">
    <property type="term" value="C:extracellular matrix"/>
    <property type="evidence" value="ECO:0007669"/>
    <property type="project" value="TreeGrafter"/>
</dbReference>
<dbReference type="InterPro" id="IPR031311">
    <property type="entry name" value="CHIT_BIND_RR_consensus"/>
</dbReference>
<gene>
    <name evidence="4" type="ORF">L798_12626</name>
</gene>
<dbReference type="PRINTS" id="PR00947">
    <property type="entry name" value="CUTICLE"/>
</dbReference>
<evidence type="ECO:0000256" key="1">
    <source>
        <dbReference type="ARBA" id="ARBA00022460"/>
    </source>
</evidence>
<feature type="chain" id="PRO_5001648196" description="Cuticle protein" evidence="3">
    <location>
        <begin position="17"/>
        <end position="99"/>
    </location>
</feature>
<protein>
    <recommendedName>
        <fullName evidence="6">Cuticle protein</fullName>
    </recommendedName>
</protein>
<evidence type="ECO:0000313" key="5">
    <source>
        <dbReference type="Proteomes" id="UP000027135"/>
    </source>
</evidence>
<dbReference type="InParanoid" id="A0A067QU68"/>
<keyword evidence="1 2" id="KW-0193">Cuticle</keyword>
<keyword evidence="3" id="KW-0732">Signal</keyword>
<dbReference type="Proteomes" id="UP000027135">
    <property type="component" value="Unassembled WGS sequence"/>
</dbReference>
<dbReference type="PANTHER" id="PTHR12236:SF86">
    <property type="entry name" value="CCP84AC-RELATED"/>
    <property type="match status" value="1"/>
</dbReference>
<dbReference type="GO" id="GO:0042302">
    <property type="term" value="F:structural constituent of cuticle"/>
    <property type="evidence" value="ECO:0007669"/>
    <property type="project" value="UniProtKB-UniRule"/>
</dbReference>
<dbReference type="EMBL" id="KK852939">
    <property type="protein sequence ID" value="KDR13554.1"/>
    <property type="molecule type" value="Genomic_DNA"/>
</dbReference>
<dbReference type="PROSITE" id="PS00233">
    <property type="entry name" value="CHIT_BIND_RR_1"/>
    <property type="match status" value="1"/>
</dbReference>
<feature type="non-terminal residue" evidence="4">
    <location>
        <position position="1"/>
    </location>
</feature>
<dbReference type="STRING" id="136037.A0A067QU68"/>